<reference evidence="1 2" key="1">
    <citation type="submission" date="2006-03" db="EMBL/GenBank/DDBJ databases">
        <authorList>
            <person name="Bartlett D.H."/>
            <person name="Valle G."/>
            <person name="Lauro F.M."/>
            <person name="Vezzi A."/>
            <person name="Simonato F."/>
            <person name="Eloe E."/>
            <person name="Vitulo N."/>
            <person name="Stratton T.K."/>
            <person name="D'angelo M."/>
            <person name="Ferriera S."/>
            <person name="Johnson J."/>
            <person name="Kravitz S."/>
            <person name="Beeson K."/>
            <person name="Sutton G."/>
            <person name="Rogers Y."/>
            <person name="Friedman R."/>
            <person name="Frazier M."/>
            <person name="Venter J.C."/>
        </authorList>
    </citation>
    <scope>NUCLEOTIDE SEQUENCE [LARGE SCALE GENOMIC DNA]</scope>
    <source>
        <strain evidence="1 2">3TCK</strain>
    </source>
</reference>
<evidence type="ECO:0008006" key="3">
    <source>
        <dbReference type="Google" id="ProtNLM"/>
    </source>
</evidence>
<dbReference type="HOGENOM" id="CLU_113723_0_0_6"/>
<comment type="caution">
    <text evidence="1">The sequence shown here is derived from an EMBL/GenBank/DDBJ whole genome shotgun (WGS) entry which is preliminary data.</text>
</comment>
<protein>
    <recommendedName>
        <fullName evidence="3">Lipoprotein</fullName>
    </recommendedName>
</protein>
<name>Q1Z2R9_9GAMM</name>
<proteinExistence type="predicted"/>
<dbReference type="AlphaFoldDB" id="Q1Z2R9"/>
<dbReference type="RefSeq" id="WP_006229685.1">
    <property type="nucleotide sequence ID" value="NZ_CH724134.1"/>
</dbReference>
<accession>Q1Z2R9</accession>
<evidence type="ECO:0000313" key="2">
    <source>
        <dbReference type="Proteomes" id="UP000003789"/>
    </source>
</evidence>
<dbReference type="InterPro" id="IPR024409">
    <property type="entry name" value="DUF3833"/>
</dbReference>
<dbReference type="Proteomes" id="UP000003789">
    <property type="component" value="Unassembled WGS sequence"/>
</dbReference>
<organism evidence="1 2">
    <name type="scientific">Photobacterium profundum 3TCK</name>
    <dbReference type="NCBI Taxonomy" id="314280"/>
    <lineage>
        <taxon>Bacteria</taxon>
        <taxon>Pseudomonadati</taxon>
        <taxon>Pseudomonadota</taxon>
        <taxon>Gammaproteobacteria</taxon>
        <taxon>Vibrionales</taxon>
        <taxon>Vibrionaceae</taxon>
        <taxon>Photobacterium</taxon>
    </lineage>
</organism>
<evidence type="ECO:0000313" key="1">
    <source>
        <dbReference type="EMBL" id="EAS42848.1"/>
    </source>
</evidence>
<sequence length="190" mass="21847">MPSNSIQLFHNKMKSRFIVVLSLCFVLLGCSTSVQEYKENTPAFNLFEYFEGDVLAWGMVQDFNGKLTRRFDVKIRGVVKGDLLTLKEDFIYDDGEKQQRIWKITRNKDGTYTGEADDVVGQATGVVAGNALNWQYSLRLPVDGSAYNIAFDDWMYRHDKTHVFNIAEMRKWGFGVGKVTLFFEKQDVVE</sequence>
<dbReference type="EMBL" id="AAPH01000016">
    <property type="protein sequence ID" value="EAS42848.1"/>
    <property type="molecule type" value="Genomic_DNA"/>
</dbReference>
<gene>
    <name evidence="1" type="ORF">P3TCK_08346</name>
</gene>
<dbReference type="Pfam" id="PF12915">
    <property type="entry name" value="DUF3833"/>
    <property type="match status" value="1"/>
</dbReference>